<keyword evidence="2" id="KW-1185">Reference proteome</keyword>
<organism evidence="1 2">
    <name type="scientific">Marinomonas maritima</name>
    <dbReference type="NCBI Taxonomy" id="2940935"/>
    <lineage>
        <taxon>Bacteria</taxon>
        <taxon>Pseudomonadati</taxon>
        <taxon>Pseudomonadota</taxon>
        <taxon>Gammaproteobacteria</taxon>
        <taxon>Oceanospirillales</taxon>
        <taxon>Oceanospirillaceae</taxon>
        <taxon>Marinomonas</taxon>
    </lineage>
</organism>
<evidence type="ECO:0000313" key="1">
    <source>
        <dbReference type="EMBL" id="MDE8603155.1"/>
    </source>
</evidence>
<dbReference type="RefSeq" id="WP_255895600.1">
    <property type="nucleotide sequence ID" value="NZ_JAMZEG020000002.1"/>
</dbReference>
<protein>
    <submittedName>
        <fullName evidence="1">Formate dehydrogenase subunit delta</fullName>
    </submittedName>
</protein>
<name>A0ABT5WEB0_9GAMM</name>
<comment type="caution">
    <text evidence="1">The sequence shown here is derived from an EMBL/GenBank/DDBJ whole genome shotgun (WGS) entry which is preliminary data.</text>
</comment>
<proteinExistence type="predicted"/>
<dbReference type="EMBL" id="JAMZEG020000002">
    <property type="protein sequence ID" value="MDE8603155.1"/>
    <property type="molecule type" value="Genomic_DNA"/>
</dbReference>
<dbReference type="Pfam" id="PF11390">
    <property type="entry name" value="FdsD"/>
    <property type="match status" value="1"/>
</dbReference>
<dbReference type="Proteomes" id="UP001139522">
    <property type="component" value="Unassembled WGS sequence"/>
</dbReference>
<dbReference type="InterPro" id="IPR021074">
    <property type="entry name" value="Formate_DH_dsu"/>
</dbReference>
<sequence>MHQSEEEHLIEMINQIALNNISAGDESAVADVIAGHVKKFWPRRMKVILKNYIDQGGSELHPAALSAGKKLFVAID</sequence>
<reference evidence="1" key="1">
    <citation type="submission" date="2023-01" db="EMBL/GenBank/DDBJ databases">
        <title>Psychroserpens sp. MSW6 and Marinomonas sp. RSW2, isolated from seawater.</title>
        <authorList>
            <person name="Kristyanto S."/>
            <person name="Jung J."/>
            <person name="Kim J.M."/>
            <person name="Jeon C.O."/>
        </authorList>
    </citation>
    <scope>NUCLEOTIDE SEQUENCE</scope>
    <source>
        <strain evidence="1">RSW2</strain>
    </source>
</reference>
<gene>
    <name evidence="1" type="ORF">M3I01_009495</name>
</gene>
<accession>A0ABT5WEB0</accession>
<evidence type="ECO:0000313" key="2">
    <source>
        <dbReference type="Proteomes" id="UP001139522"/>
    </source>
</evidence>